<accession>A0ABU7LC58</accession>
<dbReference type="InterPro" id="IPR002347">
    <property type="entry name" value="SDR_fam"/>
</dbReference>
<evidence type="ECO:0000313" key="7">
    <source>
        <dbReference type="Proteomes" id="UP001336020"/>
    </source>
</evidence>
<dbReference type="PANTHER" id="PTHR42879">
    <property type="entry name" value="3-OXOACYL-(ACYL-CARRIER-PROTEIN) REDUCTASE"/>
    <property type="match status" value="1"/>
</dbReference>
<comment type="subcellular location">
    <subcellularLocation>
        <location evidence="1">Secreted</location>
        <location evidence="1">Cell wall</location>
    </subcellularLocation>
</comment>
<keyword evidence="7" id="KW-1185">Reference proteome</keyword>
<dbReference type="RefSeq" id="WP_330133741.1">
    <property type="nucleotide sequence ID" value="NZ_JAUTXY010000005.1"/>
</dbReference>
<dbReference type="SUPFAM" id="SSF51735">
    <property type="entry name" value="NAD(P)-binding Rossmann-fold domains"/>
    <property type="match status" value="1"/>
</dbReference>
<dbReference type="Gene3D" id="3.40.50.720">
    <property type="entry name" value="NAD(P)-binding Rossmann-like Domain"/>
    <property type="match status" value="1"/>
</dbReference>
<comment type="caution">
    <text evidence="6">The sequence shown here is derived from an EMBL/GenBank/DDBJ whole genome shotgun (WGS) entry which is preliminary data.</text>
</comment>
<name>A0ABU7LC58_9NOCA</name>
<dbReference type="EMBL" id="JAUTXY010000005">
    <property type="protein sequence ID" value="MEE2058497.1"/>
    <property type="molecule type" value="Genomic_DNA"/>
</dbReference>
<evidence type="ECO:0000256" key="1">
    <source>
        <dbReference type="ARBA" id="ARBA00004191"/>
    </source>
</evidence>
<evidence type="ECO:0000256" key="3">
    <source>
        <dbReference type="ARBA" id="ARBA00022512"/>
    </source>
</evidence>
<dbReference type="Pfam" id="PF13561">
    <property type="entry name" value="adh_short_C2"/>
    <property type="match status" value="1"/>
</dbReference>
<organism evidence="6 7">
    <name type="scientific">Rhodococcus artemisiae</name>
    <dbReference type="NCBI Taxonomy" id="714159"/>
    <lineage>
        <taxon>Bacteria</taxon>
        <taxon>Bacillati</taxon>
        <taxon>Actinomycetota</taxon>
        <taxon>Actinomycetes</taxon>
        <taxon>Mycobacteriales</taxon>
        <taxon>Nocardiaceae</taxon>
        <taxon>Rhodococcus</taxon>
    </lineage>
</organism>
<dbReference type="PANTHER" id="PTHR42879:SF6">
    <property type="entry name" value="NADPH-DEPENDENT REDUCTASE BACG"/>
    <property type="match status" value="1"/>
</dbReference>
<evidence type="ECO:0000256" key="2">
    <source>
        <dbReference type="ARBA" id="ARBA00006484"/>
    </source>
</evidence>
<evidence type="ECO:0000256" key="4">
    <source>
        <dbReference type="ARBA" id="ARBA00040781"/>
    </source>
</evidence>
<keyword evidence="3" id="KW-0134">Cell wall</keyword>
<reference evidence="6 7" key="1">
    <citation type="submission" date="2023-07" db="EMBL/GenBank/DDBJ databases">
        <authorList>
            <person name="Girao M."/>
            <person name="Carvalho M.F."/>
        </authorList>
    </citation>
    <scope>NUCLEOTIDE SEQUENCE [LARGE SCALE GENOMIC DNA]</scope>
    <source>
        <strain evidence="6 7">YIM65754</strain>
    </source>
</reference>
<sequence>MDLGLGGAAAVVVGGSRGMGFATARCLAEEGARVAVVGRSQAGVEAAAESLSGYGSPDAVGFAVDVRDGDAVSELFADLGGRWGGELNVLVNTVGPNAQGAFDVLTDDQWRDAVDDGVMSMVRCVRSALPLLRSAQWARIVNFSAQSTRRQSVPLVAYTAAKSMLTSASKNLSQLLAPDEILVNVVSPGTIVTPSLIEWAMSVGVESSDPYALMDAIGAHFGHPAQMPRAGLPEEVGPLVAFLASRRNSYITGADINIDGGSDFT</sequence>
<evidence type="ECO:0000256" key="5">
    <source>
        <dbReference type="ARBA" id="ARBA00047400"/>
    </source>
</evidence>
<comment type="catalytic activity">
    <reaction evidence="5">
        <text>a (3R)-hydroxyacyl-[ACP] + NADP(+) = a 3-oxoacyl-[ACP] + NADPH + H(+)</text>
        <dbReference type="Rhea" id="RHEA:17397"/>
        <dbReference type="Rhea" id="RHEA-COMP:9916"/>
        <dbReference type="Rhea" id="RHEA-COMP:9945"/>
        <dbReference type="ChEBI" id="CHEBI:15378"/>
        <dbReference type="ChEBI" id="CHEBI:57783"/>
        <dbReference type="ChEBI" id="CHEBI:58349"/>
        <dbReference type="ChEBI" id="CHEBI:78776"/>
        <dbReference type="ChEBI" id="CHEBI:78827"/>
        <dbReference type="EC" id="1.1.1.100"/>
    </reaction>
    <physiologicalReaction direction="right-to-left" evidence="5">
        <dbReference type="Rhea" id="RHEA:17399"/>
    </physiologicalReaction>
</comment>
<dbReference type="PRINTS" id="PR00081">
    <property type="entry name" value="GDHRDH"/>
</dbReference>
<protein>
    <recommendedName>
        <fullName evidence="4">3-oxoacyl-[acyl-carrier-protein] reductase MabA</fullName>
    </recommendedName>
</protein>
<dbReference type="InterPro" id="IPR050259">
    <property type="entry name" value="SDR"/>
</dbReference>
<evidence type="ECO:0000313" key="6">
    <source>
        <dbReference type="EMBL" id="MEE2058497.1"/>
    </source>
</evidence>
<keyword evidence="3" id="KW-0964">Secreted</keyword>
<gene>
    <name evidence="6" type="ORF">Q7514_13290</name>
</gene>
<proteinExistence type="inferred from homology"/>
<comment type="similarity">
    <text evidence="2">Belongs to the short-chain dehydrogenases/reductases (SDR) family.</text>
</comment>
<dbReference type="InterPro" id="IPR036291">
    <property type="entry name" value="NAD(P)-bd_dom_sf"/>
</dbReference>
<dbReference type="Proteomes" id="UP001336020">
    <property type="component" value="Unassembled WGS sequence"/>
</dbReference>